<dbReference type="Pfam" id="PF07883">
    <property type="entry name" value="Cupin_2"/>
    <property type="match status" value="1"/>
</dbReference>
<organism evidence="3 4">
    <name type="scientific">Caballeronia sordidicola</name>
    <name type="common">Burkholderia sordidicola</name>
    <dbReference type="NCBI Taxonomy" id="196367"/>
    <lineage>
        <taxon>Bacteria</taxon>
        <taxon>Pseudomonadati</taxon>
        <taxon>Pseudomonadota</taxon>
        <taxon>Betaproteobacteria</taxon>
        <taxon>Burkholderiales</taxon>
        <taxon>Burkholderiaceae</taxon>
        <taxon>Caballeronia</taxon>
    </lineage>
</organism>
<dbReference type="PANTHER" id="PTHR35848:SF9">
    <property type="entry name" value="SLL1358 PROTEIN"/>
    <property type="match status" value="1"/>
</dbReference>
<dbReference type="InterPro" id="IPR011051">
    <property type="entry name" value="RmlC_Cupin_sf"/>
</dbReference>
<proteinExistence type="predicted"/>
<feature type="domain" description="Cupin type-2" evidence="2">
    <location>
        <begin position="47"/>
        <end position="118"/>
    </location>
</feature>
<dbReference type="InterPro" id="IPR014710">
    <property type="entry name" value="RmlC-like_jellyroll"/>
</dbReference>
<dbReference type="InterPro" id="IPR013096">
    <property type="entry name" value="Cupin_2"/>
</dbReference>
<keyword evidence="1" id="KW-0479">Metal-binding</keyword>
<dbReference type="PANTHER" id="PTHR35848">
    <property type="entry name" value="OXALATE-BINDING PROTEIN"/>
    <property type="match status" value="1"/>
</dbReference>
<dbReference type="Proteomes" id="UP000194546">
    <property type="component" value="Unassembled WGS sequence"/>
</dbReference>
<evidence type="ECO:0000313" key="3">
    <source>
        <dbReference type="EMBL" id="OTP66023.1"/>
    </source>
</evidence>
<dbReference type="AlphaFoldDB" id="A0A242M5A9"/>
<gene>
    <name evidence="3" type="ORF">PAMC26510_36430</name>
</gene>
<dbReference type="CDD" id="cd02224">
    <property type="entry name" value="cupin_SPO2919-like"/>
    <property type="match status" value="1"/>
</dbReference>
<evidence type="ECO:0000259" key="2">
    <source>
        <dbReference type="Pfam" id="PF07883"/>
    </source>
</evidence>
<evidence type="ECO:0000313" key="4">
    <source>
        <dbReference type="Proteomes" id="UP000194546"/>
    </source>
</evidence>
<dbReference type="SUPFAM" id="SSF51182">
    <property type="entry name" value="RmlC-like cupins"/>
    <property type="match status" value="1"/>
</dbReference>
<evidence type="ECO:0000256" key="1">
    <source>
        <dbReference type="ARBA" id="ARBA00022723"/>
    </source>
</evidence>
<dbReference type="Gene3D" id="2.60.120.10">
    <property type="entry name" value="Jelly Rolls"/>
    <property type="match status" value="1"/>
</dbReference>
<dbReference type="RefSeq" id="WP_086383929.1">
    <property type="nucleotide sequence ID" value="NZ_NBTY01000209.1"/>
</dbReference>
<sequence>MSRPEFIKHWTELEEAEAHVYRGDTERMALDAPLSDALGITRIGIHHVRLLPGRRTSYPHAESTEQEFVYVLEGKPDVWIDGVLHAIAEGDSVAFPAGTGICHTFINNTKEEVRLMVIGERPRDDNRIRYPLNEAYERARPDRWVDWPTRTLGEHDGMPG</sequence>
<accession>A0A242M5A9</accession>
<reference evidence="3 4" key="1">
    <citation type="submission" date="2017-03" db="EMBL/GenBank/DDBJ databases">
        <title>Genome analysis of strain PAMC 26510.</title>
        <authorList>
            <person name="Oh H.-M."/>
            <person name="Yang J.-A."/>
        </authorList>
    </citation>
    <scope>NUCLEOTIDE SEQUENCE [LARGE SCALE GENOMIC DNA]</scope>
    <source>
        <strain evidence="3 4">PAMC 26510</strain>
    </source>
</reference>
<comment type="caution">
    <text evidence="3">The sequence shown here is derived from an EMBL/GenBank/DDBJ whole genome shotgun (WGS) entry which is preliminary data.</text>
</comment>
<dbReference type="EMBL" id="NBTY01000209">
    <property type="protein sequence ID" value="OTP66023.1"/>
    <property type="molecule type" value="Genomic_DNA"/>
</dbReference>
<name>A0A242M5A9_CABSO</name>
<dbReference type="InterPro" id="IPR051610">
    <property type="entry name" value="GPI/OXD"/>
</dbReference>
<protein>
    <submittedName>
        <fullName evidence="3">Putative auxin-binding protein</fullName>
    </submittedName>
</protein>
<dbReference type="GO" id="GO:0046872">
    <property type="term" value="F:metal ion binding"/>
    <property type="evidence" value="ECO:0007669"/>
    <property type="project" value="UniProtKB-KW"/>
</dbReference>